<name>A0A6A0AIY9_HAELA</name>
<sequence length="65" mass="7459">MMTLRAMGGWRHADTVWPSLFLDQPEVACDDTHRDYTDLPPQVLEAHRLQAAREQAVSALERQRA</sequence>
<keyword evidence="2" id="KW-1185">Reference proteome</keyword>
<dbReference type="Proteomes" id="UP000485058">
    <property type="component" value="Unassembled WGS sequence"/>
</dbReference>
<proteinExistence type="predicted"/>
<protein>
    <submittedName>
        <fullName evidence="1">CS domain-containing protein</fullName>
    </submittedName>
</protein>
<organism evidence="1 2">
    <name type="scientific">Haematococcus lacustris</name>
    <name type="common">Green alga</name>
    <name type="synonym">Haematococcus pluvialis</name>
    <dbReference type="NCBI Taxonomy" id="44745"/>
    <lineage>
        <taxon>Eukaryota</taxon>
        <taxon>Viridiplantae</taxon>
        <taxon>Chlorophyta</taxon>
        <taxon>core chlorophytes</taxon>
        <taxon>Chlorophyceae</taxon>
        <taxon>CS clade</taxon>
        <taxon>Chlamydomonadales</taxon>
        <taxon>Haematococcaceae</taxon>
        <taxon>Haematococcus</taxon>
    </lineage>
</organism>
<reference evidence="1 2" key="1">
    <citation type="submission" date="2020-02" db="EMBL/GenBank/DDBJ databases">
        <title>Draft genome sequence of Haematococcus lacustris strain NIES-144.</title>
        <authorList>
            <person name="Morimoto D."/>
            <person name="Nakagawa S."/>
            <person name="Yoshida T."/>
            <person name="Sawayama S."/>
        </authorList>
    </citation>
    <scope>NUCLEOTIDE SEQUENCE [LARGE SCALE GENOMIC DNA]</scope>
    <source>
        <strain evidence="1 2">NIES-144</strain>
    </source>
</reference>
<gene>
    <name evidence="1" type="ORF">HaLaN_30910</name>
</gene>
<evidence type="ECO:0000313" key="1">
    <source>
        <dbReference type="EMBL" id="GFH31797.1"/>
    </source>
</evidence>
<dbReference type="AlphaFoldDB" id="A0A6A0AIY9"/>
<comment type="caution">
    <text evidence="1">The sequence shown here is derived from an EMBL/GenBank/DDBJ whole genome shotgun (WGS) entry which is preliminary data.</text>
</comment>
<evidence type="ECO:0000313" key="2">
    <source>
        <dbReference type="Proteomes" id="UP000485058"/>
    </source>
</evidence>
<accession>A0A6A0AIY9</accession>
<dbReference type="EMBL" id="BLLF01005952">
    <property type="protein sequence ID" value="GFH31797.1"/>
    <property type="molecule type" value="Genomic_DNA"/>
</dbReference>